<dbReference type="RefSeq" id="WP_377150548.1">
    <property type="nucleotide sequence ID" value="NZ_JBHSAF010000001.1"/>
</dbReference>
<evidence type="ECO:0000313" key="3">
    <source>
        <dbReference type="Proteomes" id="UP001595692"/>
    </source>
</evidence>
<keyword evidence="3" id="KW-1185">Reference proteome</keyword>
<gene>
    <name evidence="2" type="ORF">ACFOSS_03035</name>
</gene>
<accession>A0ABV8CKS7</accession>
<feature type="region of interest" description="Disordered" evidence="1">
    <location>
        <begin position="1"/>
        <end position="21"/>
    </location>
</feature>
<sequence length="207" mass="23800">MKMPYDKPGQPHEPHPSRQLHAQTSPAWRNCGLLVALALIVITVLCQFPDWSRWIQQQNVASTPDGAARLGLVYQEKLLSHLLITRVVDNSELLRIDAQPDALYPMAVEKVLQDIRKINDQAQAQQGDNFKAVQYETAMWNDDIRIQLQTEVIYRSEYHDQLIIPIQHSDKIVKKEEAVISKLLDSLKGYGPQQLALYRREHSFLQP</sequence>
<evidence type="ECO:0000313" key="2">
    <source>
        <dbReference type="EMBL" id="MFC3912441.1"/>
    </source>
</evidence>
<organism evidence="2 3">
    <name type="scientific">Pseudaeromonas sharmana</name>
    <dbReference type="NCBI Taxonomy" id="328412"/>
    <lineage>
        <taxon>Bacteria</taxon>
        <taxon>Pseudomonadati</taxon>
        <taxon>Pseudomonadota</taxon>
        <taxon>Gammaproteobacteria</taxon>
        <taxon>Aeromonadales</taxon>
        <taxon>Aeromonadaceae</taxon>
        <taxon>Pseudaeromonas</taxon>
    </lineage>
</organism>
<reference evidence="3" key="1">
    <citation type="journal article" date="2019" name="Int. J. Syst. Evol. Microbiol.">
        <title>The Global Catalogue of Microorganisms (GCM) 10K type strain sequencing project: providing services to taxonomists for standard genome sequencing and annotation.</title>
        <authorList>
            <consortium name="The Broad Institute Genomics Platform"/>
            <consortium name="The Broad Institute Genome Sequencing Center for Infectious Disease"/>
            <person name="Wu L."/>
            <person name="Ma J."/>
        </authorList>
    </citation>
    <scope>NUCLEOTIDE SEQUENCE [LARGE SCALE GENOMIC DNA]</scope>
    <source>
        <strain evidence="3">CCUG 54939</strain>
    </source>
</reference>
<name>A0ABV8CKS7_9GAMM</name>
<evidence type="ECO:0000256" key="1">
    <source>
        <dbReference type="SAM" id="MobiDB-lite"/>
    </source>
</evidence>
<dbReference type="Proteomes" id="UP001595692">
    <property type="component" value="Unassembled WGS sequence"/>
</dbReference>
<dbReference type="EMBL" id="JBHSAF010000001">
    <property type="protein sequence ID" value="MFC3912441.1"/>
    <property type="molecule type" value="Genomic_DNA"/>
</dbReference>
<comment type="caution">
    <text evidence="2">The sequence shown here is derived from an EMBL/GenBank/DDBJ whole genome shotgun (WGS) entry which is preliminary data.</text>
</comment>
<proteinExistence type="predicted"/>
<protein>
    <submittedName>
        <fullName evidence="2">Uncharacterized protein</fullName>
    </submittedName>
</protein>